<feature type="transmembrane region" description="Helical" evidence="2">
    <location>
        <begin position="862"/>
        <end position="882"/>
    </location>
</feature>
<keyword evidence="2" id="KW-0472">Membrane</keyword>
<organism evidence="3 4">
    <name type="scientific">Candidatus Wallbacteria bacterium HGW-Wallbacteria-1</name>
    <dbReference type="NCBI Taxonomy" id="2013854"/>
    <lineage>
        <taxon>Bacteria</taxon>
        <taxon>Candidatus Walliibacteriota</taxon>
    </lineage>
</organism>
<evidence type="ECO:0000313" key="3">
    <source>
        <dbReference type="EMBL" id="PKK90405.1"/>
    </source>
</evidence>
<comment type="caution">
    <text evidence="3">The sequence shown here is derived from an EMBL/GenBank/DDBJ whole genome shotgun (WGS) entry which is preliminary data.</text>
</comment>
<dbReference type="EMBL" id="PGXC01000005">
    <property type="protein sequence ID" value="PKK90405.1"/>
    <property type="molecule type" value="Genomic_DNA"/>
</dbReference>
<feature type="transmembrane region" description="Helical" evidence="2">
    <location>
        <begin position="724"/>
        <end position="747"/>
    </location>
</feature>
<evidence type="ECO:0000313" key="4">
    <source>
        <dbReference type="Proteomes" id="UP000233256"/>
    </source>
</evidence>
<feature type="compositionally biased region" description="Polar residues" evidence="1">
    <location>
        <begin position="491"/>
        <end position="526"/>
    </location>
</feature>
<accession>A0A2N1PPY6</accession>
<sequence length="1727" mass="187446">MSSRKPYAKSIILLIIALTSLLIASRILISHSTLIGNHAIRVMGMDRVSPGSRASFLVQVTSRDRVPLSNADVTMELSDETASFFSRPRLVGKSVTNSAGYATINAVMPDSEGQFEALFTCYSGKGRDWAGFRLTISQKIESLTRAFFSHTGNRKGKIALSSSVFEAFSQRPIKSLPVTVSLFALTGPEDSRSQLPLRTISGTTDSSGVLSTVFPNIPSNADLRALITAPGWKKVFLLHTPEQTGPMQIIAHNNENISASHKSVECQISYQIGETSQSPYLNPANGITCEMLSDGKVIASGITDSRGMVELTAMNTSAAPWKTSRNIMIRARDPLGQFSELKLSSNDQPFLITSAPNGPPLEGAEGSLAIATLYPDGKPAVTKITHPGGVTTTNPSGWGTIPLLRFRESTLPISISDDMGKRLETTISMPLFRGNLQLIPEKISRLARSGDKLRFKIRRLPANELITRNLRQSSTFNQEGKSPAQPPQPLKSVNETVVKQFDSSPTHQRLTGTDAENSQNISSNGADQKLPVLTGLMKGDTPVFMSLTTGETLEIDTSLYAISGPCTVFAMEMDKKWPPEPGNQSIMIPIFLDRKGLNLSLNPNLKNDTFIARPLSETGKNVLASLFGVWTAGIQKITDSGFPQDPAAISWEDLKIPASMKPLLSTPWATRIPGEVKTRTDETLFDSSMWNWLEQGRHKKWFSGAGELNPVSESRFRFARKLHLSYLFTALLALVCCCGFLTTVAAVASAINYRQKGPLEIAPRTNTFLARIPFATILFTLHLLILSSSFHQGWSGYLNLFLMLATFTGLVMTLLPHLDDSDPYQPVPAIFSFSAVTALFCASLASYLAGVHGAFGAGPFPWIIQHIAILTLAFFPMMLSIFADAASGDGPSAFREVLTGITATLILLISLYSSDSSFSAMMARAPGETLEKEATLKTSETQLISQHLKVAAVDGFLKTTYDGLQQSVVMERELHNSSDPFIFSSNISRGSALVTARTPSGAATLSRISLKPREGPEIHILPPERITAGMAGCSLMQIHNPSEKNLALTMGIRSSISGFHDSDREPWNFLLAPGRSISFTRQFTHDSPGTGTLSTWLKWDKGSWNLDQPFYVPSRARLVFSFGILGKVDSSGWVSLETPQEMDFLRNLYNDRNSKLRFSVTAHSSMKNFLSTSGKYLQIPRNSEETFQHDAEIPDFIETCSTIFISSLTDSGITGNTLTAAAGEMAMKLWPQAFNGKSTTPRKSLSSTLSEPIAAAILLSVNPDTVRLAATIASQALLAVPTLPVRDDFSDPGHARRVIAEKILQLHLLGQCAKLLCNVHDRREAERTLSLARAVGNNIGSDTTLILSLILQRILRAEINGTDNPLELLLENRKGDGGIIEKILLKRLDAREEAGITDPPGSPWDITSSLPGNRWLTGSGLLLLALNPSPTLKADHMNNAARETISRIAPSGRSPLDPALALGAAGLTRYLTMISSSGSALSQNDGQGPVISLQSIPSIRMQPVFPAPASSSSQSLSLAESRRKPQLPQSRSALESMDFSAVTPNLTTFEKSIRIGPFPDLPQNFPILFSIETLLETSHIHPSPNDASPILINKATTHRNGSWNNARLNLSFGPSISGLPPKFEMLMISLPQTMLCRSASVQDLSGLWKAHLGNRGTLQRSHSGNIAVSVSRNHLTGGNVELSGAVFESSGKALVEAWFTGNRGGTWIYRLPIQWNCGADGSPDKTE</sequence>
<proteinExistence type="predicted"/>
<keyword evidence="2" id="KW-0812">Transmembrane</keyword>
<feature type="region of interest" description="Disordered" evidence="1">
    <location>
        <begin position="1504"/>
        <end position="1534"/>
    </location>
</feature>
<feature type="compositionally biased region" description="Polar residues" evidence="1">
    <location>
        <begin position="469"/>
        <end position="480"/>
    </location>
</feature>
<feature type="region of interest" description="Disordered" evidence="1">
    <location>
        <begin position="469"/>
        <end position="527"/>
    </location>
</feature>
<feature type="transmembrane region" description="Helical" evidence="2">
    <location>
        <begin position="796"/>
        <end position="815"/>
    </location>
</feature>
<feature type="compositionally biased region" description="Low complexity" evidence="1">
    <location>
        <begin position="1509"/>
        <end position="1519"/>
    </location>
</feature>
<reference evidence="3 4" key="1">
    <citation type="journal article" date="2017" name="ISME J.">
        <title>Potential for microbial H2 and metal transformations associated with novel bacteria and archaea in deep terrestrial subsurface sediments.</title>
        <authorList>
            <person name="Hernsdorf A.W."/>
            <person name="Amano Y."/>
            <person name="Miyakawa K."/>
            <person name="Ise K."/>
            <person name="Suzuki Y."/>
            <person name="Anantharaman K."/>
            <person name="Probst A."/>
            <person name="Burstein D."/>
            <person name="Thomas B.C."/>
            <person name="Banfield J.F."/>
        </authorList>
    </citation>
    <scope>NUCLEOTIDE SEQUENCE [LARGE SCALE GENOMIC DNA]</scope>
    <source>
        <strain evidence="3">HGW-Wallbacteria-1</strain>
    </source>
</reference>
<feature type="transmembrane region" description="Helical" evidence="2">
    <location>
        <begin position="768"/>
        <end position="790"/>
    </location>
</feature>
<feature type="transmembrane region" description="Helical" evidence="2">
    <location>
        <begin position="827"/>
        <end position="850"/>
    </location>
</feature>
<evidence type="ECO:0000256" key="2">
    <source>
        <dbReference type="SAM" id="Phobius"/>
    </source>
</evidence>
<gene>
    <name evidence="3" type="ORF">CVV64_08555</name>
</gene>
<keyword evidence="2" id="KW-1133">Transmembrane helix</keyword>
<dbReference type="Proteomes" id="UP000233256">
    <property type="component" value="Unassembled WGS sequence"/>
</dbReference>
<evidence type="ECO:0000256" key="1">
    <source>
        <dbReference type="SAM" id="MobiDB-lite"/>
    </source>
</evidence>
<name>A0A2N1PPY6_9BACT</name>
<feature type="transmembrane region" description="Helical" evidence="2">
    <location>
        <begin position="894"/>
        <end position="912"/>
    </location>
</feature>
<protein>
    <submittedName>
        <fullName evidence="3">Uncharacterized protein</fullName>
    </submittedName>
</protein>